<dbReference type="EMBL" id="JASPKY010000249">
    <property type="protein sequence ID" value="KAK9716952.1"/>
    <property type="molecule type" value="Genomic_DNA"/>
</dbReference>
<feature type="region of interest" description="Disordered" evidence="1">
    <location>
        <begin position="1"/>
        <end position="23"/>
    </location>
</feature>
<dbReference type="AlphaFoldDB" id="A0AAW1KEZ3"/>
<comment type="caution">
    <text evidence="2">The sequence shown here is derived from an EMBL/GenBank/DDBJ whole genome shotgun (WGS) entry which is preliminary data.</text>
</comment>
<organism evidence="2 3">
    <name type="scientific">Popillia japonica</name>
    <name type="common">Japanese beetle</name>
    <dbReference type="NCBI Taxonomy" id="7064"/>
    <lineage>
        <taxon>Eukaryota</taxon>
        <taxon>Metazoa</taxon>
        <taxon>Ecdysozoa</taxon>
        <taxon>Arthropoda</taxon>
        <taxon>Hexapoda</taxon>
        <taxon>Insecta</taxon>
        <taxon>Pterygota</taxon>
        <taxon>Neoptera</taxon>
        <taxon>Endopterygota</taxon>
        <taxon>Coleoptera</taxon>
        <taxon>Polyphaga</taxon>
        <taxon>Scarabaeiformia</taxon>
        <taxon>Scarabaeidae</taxon>
        <taxon>Rutelinae</taxon>
        <taxon>Popillia</taxon>
    </lineage>
</organism>
<accession>A0AAW1KEZ3</accession>
<proteinExistence type="predicted"/>
<sequence>MRQLRKDQKEFKESIARVQQENDNLKKENQGIRKENMEVKEELGKLINTVEWREKEKKKNCLIANGICSNNNKP</sequence>
<keyword evidence="3" id="KW-1185">Reference proteome</keyword>
<evidence type="ECO:0000313" key="3">
    <source>
        <dbReference type="Proteomes" id="UP001458880"/>
    </source>
</evidence>
<reference evidence="2 3" key="1">
    <citation type="journal article" date="2024" name="BMC Genomics">
        <title>De novo assembly and annotation of Popillia japonica's genome with initial clues to its potential as an invasive pest.</title>
        <authorList>
            <person name="Cucini C."/>
            <person name="Boschi S."/>
            <person name="Funari R."/>
            <person name="Cardaioli E."/>
            <person name="Iannotti N."/>
            <person name="Marturano G."/>
            <person name="Paoli F."/>
            <person name="Bruttini M."/>
            <person name="Carapelli A."/>
            <person name="Frati F."/>
            <person name="Nardi F."/>
        </authorList>
    </citation>
    <scope>NUCLEOTIDE SEQUENCE [LARGE SCALE GENOMIC DNA]</scope>
    <source>
        <strain evidence="2">DMR45628</strain>
    </source>
</reference>
<name>A0AAW1KEZ3_POPJA</name>
<evidence type="ECO:0000256" key="1">
    <source>
        <dbReference type="SAM" id="MobiDB-lite"/>
    </source>
</evidence>
<evidence type="ECO:0000313" key="2">
    <source>
        <dbReference type="EMBL" id="KAK9716952.1"/>
    </source>
</evidence>
<dbReference type="Proteomes" id="UP001458880">
    <property type="component" value="Unassembled WGS sequence"/>
</dbReference>
<protein>
    <submittedName>
        <fullName evidence="2">Uncharacterized protein</fullName>
    </submittedName>
</protein>
<feature type="compositionally biased region" description="Basic and acidic residues" evidence="1">
    <location>
        <begin position="1"/>
        <end position="15"/>
    </location>
</feature>
<gene>
    <name evidence="2" type="ORF">QE152_g24440</name>
</gene>